<sequence>MLTDISNRVHLVQKNPNSKNEKTTGGQKIGNARNGRAQGNRTHKRKGSCAGSGNYHGMNKQNINKQNIIKPKPSYKFSQIYQKQSEKMFPFMHLAHLIQNPQDEIDFTLGTNFPSNLIKKYSQPLKDNYTQDVEFMKPNLKIKDPMDAIFNAEKNRSLPNRKAIRFGEYEITVGDSGKVEEFVKKPEVKPQVAVIPVPDTPIGSKRSLQQMETIDSTPIELSEDAKDFPADLSLLTSSSKSSIRSQNSVMMSPSLGIHCQSSVQPLTRCKFMNKRLKTLKVKHRNEKLDNSMTISAKAIMKMVDDSLVSSDTEFYTQTMTQIHAKASISNLNEKVSINASDLESALKGTFEEEEETENKIVLGAGPSTGMLFGKERVIRNTRSTIWKRPL</sequence>
<dbReference type="Proteomes" id="UP001165064">
    <property type="component" value="Unassembled WGS sequence"/>
</dbReference>
<evidence type="ECO:0000313" key="2">
    <source>
        <dbReference type="Proteomes" id="UP001165064"/>
    </source>
</evidence>
<comment type="caution">
    <text evidence="1">The sequence shown here is derived from an EMBL/GenBank/DDBJ whole genome shotgun (WGS) entry which is preliminary data.</text>
</comment>
<dbReference type="EMBL" id="BSXS01000037">
    <property type="protein sequence ID" value="GME70437.1"/>
    <property type="molecule type" value="Genomic_DNA"/>
</dbReference>
<accession>A0ACB5SR59</accession>
<keyword evidence="2" id="KW-1185">Reference proteome</keyword>
<reference evidence="1" key="1">
    <citation type="submission" date="2023-04" db="EMBL/GenBank/DDBJ databases">
        <title>Ambrosiozyma monospora NBRC 10751.</title>
        <authorList>
            <person name="Ichikawa N."/>
            <person name="Sato H."/>
            <person name="Tonouchi N."/>
        </authorList>
    </citation>
    <scope>NUCLEOTIDE SEQUENCE</scope>
    <source>
        <strain evidence="1">NBRC 10751</strain>
    </source>
</reference>
<organism evidence="1 2">
    <name type="scientific">Ambrosiozyma monospora</name>
    <name type="common">Yeast</name>
    <name type="synonym">Endomycopsis monosporus</name>
    <dbReference type="NCBI Taxonomy" id="43982"/>
    <lineage>
        <taxon>Eukaryota</taxon>
        <taxon>Fungi</taxon>
        <taxon>Dikarya</taxon>
        <taxon>Ascomycota</taxon>
        <taxon>Saccharomycotina</taxon>
        <taxon>Pichiomycetes</taxon>
        <taxon>Pichiales</taxon>
        <taxon>Pichiaceae</taxon>
        <taxon>Ambrosiozyma</taxon>
    </lineage>
</organism>
<gene>
    <name evidence="1" type="ORF">Amon02_000019500</name>
</gene>
<name>A0ACB5SR59_AMBMO</name>
<proteinExistence type="predicted"/>
<protein>
    <submittedName>
        <fullName evidence="1">Unnamed protein product</fullName>
    </submittedName>
</protein>
<evidence type="ECO:0000313" key="1">
    <source>
        <dbReference type="EMBL" id="GME70437.1"/>
    </source>
</evidence>